<evidence type="ECO:0000256" key="2">
    <source>
        <dbReference type="ARBA" id="ARBA00022679"/>
    </source>
</evidence>
<dbReference type="Gene3D" id="1.10.10.10">
    <property type="entry name" value="Winged helix-like DNA-binding domain superfamily/Winged helix DNA-binding domain"/>
    <property type="match status" value="1"/>
</dbReference>
<dbReference type="SUPFAM" id="SSF53335">
    <property type="entry name" value="S-adenosyl-L-methionine-dependent methyltransferases"/>
    <property type="match status" value="1"/>
</dbReference>
<dbReference type="PANTHER" id="PTHR43712:SF2">
    <property type="entry name" value="O-METHYLTRANSFERASE CICE"/>
    <property type="match status" value="1"/>
</dbReference>
<accession>A0A165P4Q8</accession>
<dbReference type="Pfam" id="PF08100">
    <property type="entry name" value="Dimerisation"/>
    <property type="match status" value="1"/>
</dbReference>
<evidence type="ECO:0000313" key="6">
    <source>
        <dbReference type="EMBL" id="KZW01646.1"/>
    </source>
</evidence>
<dbReference type="InParanoid" id="A0A165P4Q8"/>
<dbReference type="InterPro" id="IPR012967">
    <property type="entry name" value="COMT_dimerisation"/>
</dbReference>
<dbReference type="AlphaFoldDB" id="A0A165P4Q8"/>
<dbReference type="OrthoDB" id="1606438at2759"/>
<dbReference type="EMBL" id="KV425892">
    <property type="protein sequence ID" value="KZW01646.1"/>
    <property type="molecule type" value="Genomic_DNA"/>
</dbReference>
<proteinExistence type="predicted"/>
<dbReference type="InterPro" id="IPR036390">
    <property type="entry name" value="WH_DNA-bd_sf"/>
</dbReference>
<dbReference type="Pfam" id="PF00891">
    <property type="entry name" value="Methyltransf_2"/>
    <property type="match status" value="1"/>
</dbReference>
<dbReference type="GO" id="GO:0032259">
    <property type="term" value="P:methylation"/>
    <property type="evidence" value="ECO:0007669"/>
    <property type="project" value="UniProtKB-KW"/>
</dbReference>
<keyword evidence="3" id="KW-0949">S-adenosyl-L-methionine</keyword>
<dbReference type="PANTHER" id="PTHR43712">
    <property type="entry name" value="PUTATIVE (AFU_ORTHOLOGUE AFUA_4G14580)-RELATED"/>
    <property type="match status" value="1"/>
</dbReference>
<gene>
    <name evidence="6" type="ORF">EXIGLDRAFT_666124</name>
</gene>
<dbReference type="PROSITE" id="PS51683">
    <property type="entry name" value="SAM_OMT_II"/>
    <property type="match status" value="1"/>
</dbReference>
<feature type="domain" description="O-methyltransferase C-terminal" evidence="4">
    <location>
        <begin position="192"/>
        <end position="419"/>
    </location>
</feature>
<dbReference type="GO" id="GO:0046983">
    <property type="term" value="F:protein dimerization activity"/>
    <property type="evidence" value="ECO:0007669"/>
    <property type="project" value="InterPro"/>
</dbReference>
<keyword evidence="2 6" id="KW-0808">Transferase</keyword>
<dbReference type="GO" id="GO:0008171">
    <property type="term" value="F:O-methyltransferase activity"/>
    <property type="evidence" value="ECO:0007669"/>
    <property type="project" value="InterPro"/>
</dbReference>
<evidence type="ECO:0000313" key="7">
    <source>
        <dbReference type="Proteomes" id="UP000077266"/>
    </source>
</evidence>
<evidence type="ECO:0000259" key="5">
    <source>
        <dbReference type="Pfam" id="PF08100"/>
    </source>
</evidence>
<keyword evidence="1 6" id="KW-0489">Methyltransferase</keyword>
<organism evidence="6 7">
    <name type="scientific">Exidia glandulosa HHB12029</name>
    <dbReference type="NCBI Taxonomy" id="1314781"/>
    <lineage>
        <taxon>Eukaryota</taxon>
        <taxon>Fungi</taxon>
        <taxon>Dikarya</taxon>
        <taxon>Basidiomycota</taxon>
        <taxon>Agaricomycotina</taxon>
        <taxon>Agaricomycetes</taxon>
        <taxon>Auriculariales</taxon>
        <taxon>Exidiaceae</taxon>
        <taxon>Exidia</taxon>
    </lineage>
</organism>
<dbReference type="InterPro" id="IPR016461">
    <property type="entry name" value="COMT-like"/>
</dbReference>
<sequence length="438" mass="47961">MAADDARISDLAALISQSVQTILGEYAAASRPVPSLDAVDLSQTLVNQRTRDAVRTLEAACAQLCATVAPASHTMVNRAFEMINPASLRVALTARVADQLRDGPKPVSELARSAGMDADKLGRVLRSLASKYCFREVTKDVYANNKLSTCLLPEDPTSSLIWLFADEVYTGLSCLADALSDPEWAASLDKDHTAFARAHKQNWFEFTVNDPVCRERHPLAMVGWTKLNGGDGIVAQLFPWDDLPAGSTFCDLGGSVGHVAMALLKAKPHINALVQEMPSVIVQAHEVWVQEFPEATQTARVQFIPIDFMAESPVEGCDIYYLKHVLHDWVDDDCVTILRNVRRAMREGWSKVLIHELIIMDGAPDAGLSNADHAPAPLLPNYGVGAQRKIHQDLNMLSLFNSRERTLDEFIAIGSRAGLKFARVWDGGDTAIVEFEAA</sequence>
<dbReference type="SUPFAM" id="SSF46785">
    <property type="entry name" value="Winged helix' DNA-binding domain"/>
    <property type="match status" value="1"/>
</dbReference>
<dbReference type="Proteomes" id="UP000077266">
    <property type="component" value="Unassembled WGS sequence"/>
</dbReference>
<reference evidence="6 7" key="1">
    <citation type="journal article" date="2016" name="Mol. Biol. Evol.">
        <title>Comparative Genomics of Early-Diverging Mushroom-Forming Fungi Provides Insights into the Origins of Lignocellulose Decay Capabilities.</title>
        <authorList>
            <person name="Nagy L.G."/>
            <person name="Riley R."/>
            <person name="Tritt A."/>
            <person name="Adam C."/>
            <person name="Daum C."/>
            <person name="Floudas D."/>
            <person name="Sun H."/>
            <person name="Yadav J.S."/>
            <person name="Pangilinan J."/>
            <person name="Larsson K.H."/>
            <person name="Matsuura K."/>
            <person name="Barry K."/>
            <person name="Labutti K."/>
            <person name="Kuo R."/>
            <person name="Ohm R.A."/>
            <person name="Bhattacharya S.S."/>
            <person name="Shirouzu T."/>
            <person name="Yoshinaga Y."/>
            <person name="Martin F.M."/>
            <person name="Grigoriev I.V."/>
            <person name="Hibbett D.S."/>
        </authorList>
    </citation>
    <scope>NUCLEOTIDE SEQUENCE [LARGE SCALE GENOMIC DNA]</scope>
    <source>
        <strain evidence="6 7">HHB12029</strain>
    </source>
</reference>
<feature type="domain" description="O-methyltransferase dimerisation" evidence="5">
    <location>
        <begin position="81"/>
        <end position="153"/>
    </location>
</feature>
<dbReference type="InterPro" id="IPR029063">
    <property type="entry name" value="SAM-dependent_MTases_sf"/>
</dbReference>
<evidence type="ECO:0000256" key="3">
    <source>
        <dbReference type="ARBA" id="ARBA00022691"/>
    </source>
</evidence>
<dbReference type="STRING" id="1314781.A0A165P4Q8"/>
<dbReference type="Gene3D" id="3.40.50.150">
    <property type="entry name" value="Vaccinia Virus protein VP39"/>
    <property type="match status" value="1"/>
</dbReference>
<name>A0A165P4Q8_EXIGL</name>
<dbReference type="InterPro" id="IPR036388">
    <property type="entry name" value="WH-like_DNA-bd_sf"/>
</dbReference>
<protein>
    <submittedName>
        <fullName evidence="6">S-adenosyl-L-methionine-dependent methyltransferase</fullName>
    </submittedName>
</protein>
<evidence type="ECO:0000259" key="4">
    <source>
        <dbReference type="Pfam" id="PF00891"/>
    </source>
</evidence>
<keyword evidence="7" id="KW-1185">Reference proteome</keyword>
<dbReference type="InterPro" id="IPR001077">
    <property type="entry name" value="COMT_C"/>
</dbReference>
<evidence type="ECO:0000256" key="1">
    <source>
        <dbReference type="ARBA" id="ARBA00022603"/>
    </source>
</evidence>